<proteinExistence type="predicted"/>
<keyword evidence="4" id="KW-0804">Transcription</keyword>
<dbReference type="AlphaFoldDB" id="A0A7W3PCP7"/>
<keyword evidence="3 5" id="KW-0238">DNA-binding</keyword>
<dbReference type="InterPro" id="IPR050109">
    <property type="entry name" value="HTH-type_TetR-like_transc_reg"/>
</dbReference>
<feature type="domain" description="HTH tetR-type" evidence="6">
    <location>
        <begin position="27"/>
        <end position="87"/>
    </location>
</feature>
<reference evidence="7 8" key="1">
    <citation type="submission" date="2020-07" db="EMBL/GenBank/DDBJ databases">
        <title>Sequencing the genomes of 1000 actinobacteria strains.</title>
        <authorList>
            <person name="Klenk H.-P."/>
        </authorList>
    </citation>
    <scope>NUCLEOTIDE SEQUENCE [LARGE SCALE GENOMIC DNA]</scope>
    <source>
        <strain evidence="7 8">DSM 44121</strain>
    </source>
</reference>
<dbReference type="PROSITE" id="PS01081">
    <property type="entry name" value="HTH_TETR_1"/>
    <property type="match status" value="1"/>
</dbReference>
<dbReference type="GO" id="GO:0003700">
    <property type="term" value="F:DNA-binding transcription factor activity"/>
    <property type="evidence" value="ECO:0007669"/>
    <property type="project" value="TreeGrafter"/>
</dbReference>
<evidence type="ECO:0000256" key="2">
    <source>
        <dbReference type="ARBA" id="ARBA00023015"/>
    </source>
</evidence>
<dbReference type="RefSeq" id="WP_182614537.1">
    <property type="nucleotide sequence ID" value="NZ_BAAATF010000002.1"/>
</dbReference>
<dbReference type="SUPFAM" id="SSF46689">
    <property type="entry name" value="Homeodomain-like"/>
    <property type="match status" value="1"/>
</dbReference>
<evidence type="ECO:0000313" key="8">
    <source>
        <dbReference type="Proteomes" id="UP000540568"/>
    </source>
</evidence>
<keyword evidence="8" id="KW-1185">Reference proteome</keyword>
<evidence type="ECO:0000256" key="1">
    <source>
        <dbReference type="ARBA" id="ARBA00022491"/>
    </source>
</evidence>
<dbReference type="InterPro" id="IPR001647">
    <property type="entry name" value="HTH_TetR"/>
</dbReference>
<sequence>MLVNLLGVPQVPTTEVPVPKISDARRDARRAEILEAARRAFAAKGYQHTSMAEVIAEAGLSTGAVYGYFEGKRELFAAVARTTLSRRSADLEEAAADGDPPAPAEVLEIVLRGVLSEGFELPLLLQLWGEATVDPEMRGVVNMGFKELRNAFRAALTRWFEARPEHAPDGAEAAAEGLLPVLMGIGQGYIFQSAMFDEFDSRAYLDAARRILPR</sequence>
<evidence type="ECO:0000256" key="5">
    <source>
        <dbReference type="PROSITE-ProRule" id="PRU00335"/>
    </source>
</evidence>
<dbReference type="Gene3D" id="1.10.357.10">
    <property type="entry name" value="Tetracycline Repressor, domain 2"/>
    <property type="match status" value="1"/>
</dbReference>
<name>A0A7W3PCP7_9MICO</name>
<comment type="caution">
    <text evidence="7">The sequence shown here is derived from an EMBL/GenBank/DDBJ whole genome shotgun (WGS) entry which is preliminary data.</text>
</comment>
<dbReference type="InterPro" id="IPR023772">
    <property type="entry name" value="DNA-bd_HTH_TetR-type_CS"/>
</dbReference>
<dbReference type="InterPro" id="IPR009057">
    <property type="entry name" value="Homeodomain-like_sf"/>
</dbReference>
<dbReference type="InterPro" id="IPR036271">
    <property type="entry name" value="Tet_transcr_reg_TetR-rel_C_sf"/>
</dbReference>
<evidence type="ECO:0000313" key="7">
    <source>
        <dbReference type="EMBL" id="MBA8806876.1"/>
    </source>
</evidence>
<organism evidence="7 8">
    <name type="scientific">Promicromonospora sukumoe</name>
    <dbReference type="NCBI Taxonomy" id="88382"/>
    <lineage>
        <taxon>Bacteria</taxon>
        <taxon>Bacillati</taxon>
        <taxon>Actinomycetota</taxon>
        <taxon>Actinomycetes</taxon>
        <taxon>Micrococcales</taxon>
        <taxon>Promicromonosporaceae</taxon>
        <taxon>Promicromonospora</taxon>
    </lineage>
</organism>
<dbReference type="InterPro" id="IPR039538">
    <property type="entry name" value="BetI_C"/>
</dbReference>
<feature type="DNA-binding region" description="H-T-H motif" evidence="5">
    <location>
        <begin position="50"/>
        <end position="69"/>
    </location>
</feature>
<dbReference type="PANTHER" id="PTHR30055:SF234">
    <property type="entry name" value="HTH-TYPE TRANSCRIPTIONAL REGULATOR BETI"/>
    <property type="match status" value="1"/>
</dbReference>
<dbReference type="PRINTS" id="PR00455">
    <property type="entry name" value="HTHTETR"/>
</dbReference>
<evidence type="ECO:0000259" key="6">
    <source>
        <dbReference type="PROSITE" id="PS50977"/>
    </source>
</evidence>
<evidence type="ECO:0000256" key="3">
    <source>
        <dbReference type="ARBA" id="ARBA00023125"/>
    </source>
</evidence>
<dbReference type="EMBL" id="JACGWV010000001">
    <property type="protein sequence ID" value="MBA8806876.1"/>
    <property type="molecule type" value="Genomic_DNA"/>
</dbReference>
<dbReference type="Pfam" id="PF00440">
    <property type="entry name" value="TetR_N"/>
    <property type="match status" value="1"/>
</dbReference>
<dbReference type="SUPFAM" id="SSF48498">
    <property type="entry name" value="Tetracyclin repressor-like, C-terminal domain"/>
    <property type="match status" value="1"/>
</dbReference>
<dbReference type="GO" id="GO:0000976">
    <property type="term" value="F:transcription cis-regulatory region binding"/>
    <property type="evidence" value="ECO:0007669"/>
    <property type="project" value="TreeGrafter"/>
</dbReference>
<keyword evidence="1" id="KW-0678">Repressor</keyword>
<evidence type="ECO:0000256" key="4">
    <source>
        <dbReference type="ARBA" id="ARBA00023163"/>
    </source>
</evidence>
<dbReference type="Pfam" id="PF13977">
    <property type="entry name" value="TetR_C_6"/>
    <property type="match status" value="1"/>
</dbReference>
<gene>
    <name evidence="7" type="ORF">FHX71_000818</name>
</gene>
<keyword evidence="2" id="KW-0805">Transcription regulation</keyword>
<protein>
    <submittedName>
        <fullName evidence="7">AcrR family transcriptional regulator</fullName>
    </submittedName>
</protein>
<dbReference type="Proteomes" id="UP000540568">
    <property type="component" value="Unassembled WGS sequence"/>
</dbReference>
<dbReference type="PROSITE" id="PS50977">
    <property type="entry name" value="HTH_TETR_2"/>
    <property type="match status" value="1"/>
</dbReference>
<accession>A0A7W3PCP7</accession>
<dbReference type="PANTHER" id="PTHR30055">
    <property type="entry name" value="HTH-TYPE TRANSCRIPTIONAL REGULATOR RUTR"/>
    <property type="match status" value="1"/>
</dbReference>